<protein>
    <recommendedName>
        <fullName evidence="7">Ig-like domain-containing protein</fullName>
    </recommendedName>
</protein>
<keyword evidence="5" id="KW-0812">Transmembrane</keyword>
<feature type="compositionally biased region" description="Polar residues" evidence="4">
    <location>
        <begin position="1013"/>
        <end position="1031"/>
    </location>
</feature>
<keyword evidence="3" id="KW-0393">Immunoglobulin domain</keyword>
<organism evidence="8">
    <name type="scientific">Amphimedon queenslandica</name>
    <name type="common">Sponge</name>
    <dbReference type="NCBI Taxonomy" id="400682"/>
    <lineage>
        <taxon>Eukaryota</taxon>
        <taxon>Metazoa</taxon>
        <taxon>Porifera</taxon>
        <taxon>Demospongiae</taxon>
        <taxon>Heteroscleromorpha</taxon>
        <taxon>Haplosclerida</taxon>
        <taxon>Niphatidae</taxon>
        <taxon>Amphimedon</taxon>
    </lineage>
</organism>
<reference evidence="9" key="1">
    <citation type="journal article" date="2010" name="Nature">
        <title>The Amphimedon queenslandica genome and the evolution of animal complexity.</title>
        <authorList>
            <person name="Srivastava M."/>
            <person name="Simakov O."/>
            <person name="Chapman J."/>
            <person name="Fahey B."/>
            <person name="Gauthier M.E."/>
            <person name="Mitros T."/>
            <person name="Richards G.S."/>
            <person name="Conaco C."/>
            <person name="Dacre M."/>
            <person name="Hellsten U."/>
            <person name="Larroux C."/>
            <person name="Putnam N.H."/>
            <person name="Stanke M."/>
            <person name="Adamska M."/>
            <person name="Darling A."/>
            <person name="Degnan S.M."/>
            <person name="Oakley T.H."/>
            <person name="Plachetzki D.C."/>
            <person name="Zhai Y."/>
            <person name="Adamski M."/>
            <person name="Calcino A."/>
            <person name="Cummins S.F."/>
            <person name="Goodstein D.M."/>
            <person name="Harris C."/>
            <person name="Jackson D.J."/>
            <person name="Leys S.P."/>
            <person name="Shu S."/>
            <person name="Woodcroft B.J."/>
            <person name="Vervoort M."/>
            <person name="Kosik K.S."/>
            <person name="Manning G."/>
            <person name="Degnan B.M."/>
            <person name="Rokhsar D.S."/>
        </authorList>
    </citation>
    <scope>NUCLEOTIDE SEQUENCE [LARGE SCALE GENOMIC DNA]</scope>
</reference>
<dbReference type="InterPro" id="IPR003599">
    <property type="entry name" value="Ig_sub"/>
</dbReference>
<feature type="domain" description="Ig-like" evidence="7">
    <location>
        <begin position="528"/>
        <end position="621"/>
    </location>
</feature>
<dbReference type="EnsemblMetazoa" id="Aqu2.1.39978_001">
    <property type="protein sequence ID" value="Aqu2.1.39978_001"/>
    <property type="gene ID" value="Aqu2.1.39978"/>
</dbReference>
<dbReference type="InterPro" id="IPR036179">
    <property type="entry name" value="Ig-like_dom_sf"/>
</dbReference>
<dbReference type="PANTHER" id="PTHR13817">
    <property type="entry name" value="TITIN"/>
    <property type="match status" value="1"/>
</dbReference>
<reference evidence="8" key="2">
    <citation type="submission" date="2017-05" db="UniProtKB">
        <authorList>
            <consortium name="EnsemblMetazoa"/>
        </authorList>
    </citation>
    <scope>IDENTIFICATION</scope>
</reference>
<evidence type="ECO:0000256" key="5">
    <source>
        <dbReference type="SAM" id="Phobius"/>
    </source>
</evidence>
<keyword evidence="9" id="KW-1185">Reference proteome</keyword>
<name>A0A1X7VKM0_AMPQE</name>
<dbReference type="FunFam" id="2.60.40.10:FF:000032">
    <property type="entry name" value="palladin isoform X1"/>
    <property type="match status" value="1"/>
</dbReference>
<dbReference type="SMART" id="SM00409">
    <property type="entry name" value="IG"/>
    <property type="match status" value="5"/>
</dbReference>
<evidence type="ECO:0000256" key="2">
    <source>
        <dbReference type="ARBA" id="ARBA00023157"/>
    </source>
</evidence>
<keyword evidence="2" id="KW-1015">Disulfide bond</keyword>
<evidence type="ECO:0000313" key="8">
    <source>
        <dbReference type="EnsemblMetazoa" id="Aqu2.1.39978_001"/>
    </source>
</evidence>
<dbReference type="InterPro" id="IPR003598">
    <property type="entry name" value="Ig_sub2"/>
</dbReference>
<evidence type="ECO:0000256" key="3">
    <source>
        <dbReference type="ARBA" id="ARBA00023319"/>
    </source>
</evidence>
<feature type="domain" description="Ig-like" evidence="7">
    <location>
        <begin position="348"/>
        <end position="434"/>
    </location>
</feature>
<feature type="domain" description="Ig-like" evidence="7">
    <location>
        <begin position="445"/>
        <end position="517"/>
    </location>
</feature>
<dbReference type="InterPro" id="IPR013783">
    <property type="entry name" value="Ig-like_fold"/>
</dbReference>
<keyword evidence="5" id="KW-1133">Transmembrane helix</keyword>
<evidence type="ECO:0000256" key="1">
    <source>
        <dbReference type="ARBA" id="ARBA00022737"/>
    </source>
</evidence>
<dbReference type="PANTHER" id="PTHR13817:SF171">
    <property type="entry name" value="STRETCHIN-MLCK, ISOFORM U"/>
    <property type="match status" value="1"/>
</dbReference>
<proteinExistence type="predicted"/>
<evidence type="ECO:0000256" key="6">
    <source>
        <dbReference type="SAM" id="SignalP"/>
    </source>
</evidence>
<feature type="compositionally biased region" description="Polar residues" evidence="4">
    <location>
        <begin position="1063"/>
        <end position="1093"/>
    </location>
</feature>
<gene>
    <name evidence="8" type="primary">109580203</name>
</gene>
<feature type="region of interest" description="Disordered" evidence="4">
    <location>
        <begin position="999"/>
        <end position="1109"/>
    </location>
</feature>
<feature type="domain" description="Ig-like" evidence="7">
    <location>
        <begin position="260"/>
        <end position="339"/>
    </location>
</feature>
<dbReference type="Gene3D" id="2.60.120.260">
    <property type="entry name" value="Galactose-binding domain-like"/>
    <property type="match status" value="1"/>
</dbReference>
<dbReference type="SMART" id="SM00408">
    <property type="entry name" value="IGc2"/>
    <property type="match status" value="3"/>
</dbReference>
<dbReference type="Pfam" id="PF13927">
    <property type="entry name" value="Ig_3"/>
    <property type="match status" value="1"/>
</dbReference>
<feature type="signal peptide" evidence="6">
    <location>
        <begin position="1"/>
        <end position="25"/>
    </location>
</feature>
<dbReference type="EnsemblMetazoa" id="XM_019993116.1">
    <property type="protein sequence ID" value="XP_019848675.1"/>
    <property type="gene ID" value="LOC109580203"/>
</dbReference>
<dbReference type="PROSITE" id="PS50835">
    <property type="entry name" value="IG_LIKE"/>
    <property type="match status" value="4"/>
</dbReference>
<keyword evidence="5" id="KW-0472">Membrane</keyword>
<evidence type="ECO:0000256" key="4">
    <source>
        <dbReference type="SAM" id="MobiDB-lite"/>
    </source>
</evidence>
<dbReference type="eggNOG" id="KOG3513">
    <property type="taxonomic scope" value="Eukaryota"/>
</dbReference>
<dbReference type="InterPro" id="IPR050964">
    <property type="entry name" value="Striated_Muscle_Regulatory"/>
</dbReference>
<evidence type="ECO:0000259" key="7">
    <source>
        <dbReference type="PROSITE" id="PS50835"/>
    </source>
</evidence>
<accession>A0A1X7VKM0</accession>
<feature type="chain" id="PRO_5012123662" description="Ig-like domain-containing protein" evidence="6">
    <location>
        <begin position="26"/>
        <end position="1136"/>
    </location>
</feature>
<keyword evidence="1" id="KW-0677">Repeat</keyword>
<dbReference type="Proteomes" id="UP000007879">
    <property type="component" value="Unassembled WGS sequence"/>
</dbReference>
<dbReference type="SUPFAM" id="SSF48726">
    <property type="entry name" value="Immunoglobulin"/>
    <property type="match status" value="4"/>
</dbReference>
<evidence type="ECO:0000313" key="9">
    <source>
        <dbReference type="Proteomes" id="UP000007879"/>
    </source>
</evidence>
<sequence length="1136" mass="122633">MKMIEVAPALSLPFFFLLLFSSCFSQDCPNLIPACNGTTNNVNKTAQYSIVTNSSGPGLDQRICLSSNTTDYNVLQSTLRIVPANQHQGYYCSDISLGPGACAMNESSRTILYFDTELIAGNDYGAVEVNFTRLPGSLRATFQIVYGPDGIQSLNEAQYTLQPSDPLILEWRIFGSGEVSFSHTNSNRGISLPRPGSMSTAFISQCIDPQSNGSLISPPKPLLATWNVPAANFEDEGDFSVMISNYNSSVSVTVQQTEAPTLRTTNETTVFGMIDASASIECDILYTLKAPSWYFNNVPLSGDRYTISENSLVIDNATLEDSGSYTCSASNEIGTSSLYFLLIIGSRPVITVPPFNIQARNESRVVLPCSVQGIPPPTVSWTVDSYPVTDGVDGFNIIDPVNALSIKSINATIDVMCRASNLFGAVESNTARITVTDIGANYTSPNSPSILIDETESVTLSCPVVPSFNHSQWSKDNVNLNNNGSSSTYTVFGNRAGDSWGLYCCEISNSLLADSVDDCTVVNVVVNPMIDFQLSNASVRTGSTISFACYANTSNHVNLPLIRWNKDGVNINTNAPRVVVQTERNRVATLVIANVTLEDEGVYSCVSSNSADRANTSANLTVVDGSCSNNSLSDSTAEGNISRWTTNHPSLSNSIVAESGGEKHFTLSASSLVPNPSISQNLSLDGLGNYTLYFKCRMRSSDLSTLPVIELAPPSGPSLNVYLPFPSLTSWQWVSASINFIAESSDSVSVIMATSQTQTEASVFFDDLCANLVQEVLASSSISVTPSSTSTISPSTTPTTLQLLGVDYYYVVGGAGAALLLLLLLFIICCSVTICCCRKKRKSRRYRGAEDLTKSLTEELKNNGVKLQSVSTRYTNFKGPEKDMSPIEAPKESQPVYVVPGGGNAPVYLTGNTPLLPSSFGQREEVSSYEYMEATRTHSTSSRLLLTGGGGAGSPPEMVYEDPTTGPEEMYDEIVKGSPEHMLYEDMKGEEEGKYNYEDMNAPAAPLPPLPSHSVQNSDGVYENPQAQSELYDNPSPPLNRPKHSYSLPSVQHKMFPTRGTEKSSSFVASAGTSKSHYMSLNPSSIEDTQVYTSPSPIPSPPPVEEEGPEYVSITNKVLDLVRERTANLDTEDDYV</sequence>
<dbReference type="InterPro" id="IPR013098">
    <property type="entry name" value="Ig_I-set"/>
</dbReference>
<dbReference type="Gene3D" id="2.60.40.10">
    <property type="entry name" value="Immunoglobulins"/>
    <property type="match status" value="4"/>
</dbReference>
<dbReference type="Pfam" id="PF07679">
    <property type="entry name" value="I-set"/>
    <property type="match status" value="2"/>
</dbReference>
<dbReference type="AlphaFoldDB" id="A0A1X7VKM0"/>
<dbReference type="PROSITE" id="PS51257">
    <property type="entry name" value="PROKAR_LIPOPROTEIN"/>
    <property type="match status" value="1"/>
</dbReference>
<dbReference type="OrthoDB" id="6244967at2759"/>
<dbReference type="InterPro" id="IPR007110">
    <property type="entry name" value="Ig-like_dom"/>
</dbReference>
<dbReference type="KEGG" id="aqu:109580203"/>
<keyword evidence="6" id="KW-0732">Signal</keyword>
<feature type="transmembrane region" description="Helical" evidence="5">
    <location>
        <begin position="808"/>
        <end position="837"/>
    </location>
</feature>
<dbReference type="InParanoid" id="A0A1X7VKM0"/>